<keyword evidence="6 8" id="KW-0342">GTP-binding</keyword>
<dbReference type="GO" id="GO:0006777">
    <property type="term" value="P:Mo-molybdopterin cofactor biosynthetic process"/>
    <property type="evidence" value="ECO:0007669"/>
    <property type="project" value="UniProtKB-KW"/>
</dbReference>
<feature type="binding site" evidence="8">
    <location>
        <position position="109"/>
    </location>
    <ligand>
        <name>Mg(2+)</name>
        <dbReference type="ChEBI" id="CHEBI:18420"/>
    </ligand>
</feature>
<evidence type="ECO:0000256" key="7">
    <source>
        <dbReference type="ARBA" id="ARBA00023150"/>
    </source>
</evidence>
<dbReference type="Proteomes" id="UP000061660">
    <property type="component" value="Chromosome"/>
</dbReference>
<evidence type="ECO:0000256" key="4">
    <source>
        <dbReference type="ARBA" id="ARBA00022741"/>
    </source>
</evidence>
<comment type="similarity">
    <text evidence="8">Belongs to the MobA family.</text>
</comment>
<comment type="caution">
    <text evidence="8">Lacks conserved residue(s) required for the propagation of feature annotation.</text>
</comment>
<evidence type="ECO:0000256" key="3">
    <source>
        <dbReference type="ARBA" id="ARBA00022723"/>
    </source>
</evidence>
<evidence type="ECO:0000313" key="11">
    <source>
        <dbReference type="Proteomes" id="UP000061660"/>
    </source>
</evidence>
<accession>A0A0U2M6Y5</accession>
<dbReference type="Gene3D" id="3.90.550.10">
    <property type="entry name" value="Spore Coat Polysaccharide Biosynthesis Protein SpsA, Chain A"/>
    <property type="match status" value="1"/>
</dbReference>
<keyword evidence="7 8" id="KW-0501">Molybdenum cofactor biosynthesis</keyword>
<protein>
    <recommendedName>
        <fullName evidence="8">Probable molybdenum cofactor guanylyltransferase</fullName>
        <shortName evidence="8">MoCo guanylyltransferase</shortName>
        <ecNumber evidence="8">2.7.7.77</ecNumber>
    </recommendedName>
    <alternativeName>
        <fullName evidence="8">GTP:molybdopterin guanylyltransferase</fullName>
    </alternativeName>
    <alternativeName>
        <fullName evidence="8">Mo-MPT guanylyltransferase</fullName>
    </alternativeName>
    <alternativeName>
        <fullName evidence="8">Molybdopterin guanylyltransferase</fullName>
    </alternativeName>
    <alternativeName>
        <fullName evidence="8">Molybdopterin-guanine dinucleotide synthase</fullName>
        <shortName evidence="8">MGD synthase</shortName>
    </alternativeName>
</protein>
<reference evidence="11" key="1">
    <citation type="submission" date="2015-12" db="EMBL/GenBank/DDBJ databases">
        <title>Complete genome sequences of two moderately thermophilic Paenibacillus species.</title>
        <authorList>
            <person name="Butler R.III."/>
            <person name="Wang J."/>
            <person name="Stark B.C."/>
            <person name="Pombert J.-F."/>
        </authorList>
    </citation>
    <scope>NUCLEOTIDE SEQUENCE [LARGE SCALE GENOMIC DNA]</scope>
    <source>
        <strain evidence="11">32O-Y</strain>
    </source>
</reference>
<dbReference type="HAMAP" id="MF_00316">
    <property type="entry name" value="MobA"/>
    <property type="match status" value="1"/>
</dbReference>
<dbReference type="PATRIC" id="fig|162209.4.peg.3688"/>
<comment type="catalytic activity">
    <reaction evidence="8">
        <text>Mo-molybdopterin + GTP + H(+) = Mo-molybdopterin guanine dinucleotide + diphosphate</text>
        <dbReference type="Rhea" id="RHEA:34243"/>
        <dbReference type="ChEBI" id="CHEBI:15378"/>
        <dbReference type="ChEBI" id="CHEBI:33019"/>
        <dbReference type="ChEBI" id="CHEBI:37565"/>
        <dbReference type="ChEBI" id="CHEBI:71302"/>
        <dbReference type="ChEBI" id="CHEBI:71310"/>
        <dbReference type="EC" id="2.7.7.77"/>
    </reaction>
</comment>
<dbReference type="InterPro" id="IPR029044">
    <property type="entry name" value="Nucleotide-diphossugar_trans"/>
</dbReference>
<keyword evidence="4 8" id="KW-0547">Nucleotide-binding</keyword>
<name>A0A0U2M6Y5_9BACL</name>
<keyword evidence="2 8" id="KW-0808">Transferase</keyword>
<dbReference type="KEGG" id="pnp:IJ22_34470"/>
<dbReference type="SUPFAM" id="SSF53448">
    <property type="entry name" value="Nucleotide-diphospho-sugar transferases"/>
    <property type="match status" value="1"/>
</dbReference>
<feature type="binding site" evidence="8">
    <location>
        <position position="80"/>
    </location>
    <ligand>
        <name>GTP</name>
        <dbReference type="ChEBI" id="CHEBI:37565"/>
    </ligand>
</feature>
<dbReference type="InterPro" id="IPR013482">
    <property type="entry name" value="Molybde_CF_guanTrfase"/>
</dbReference>
<evidence type="ECO:0000256" key="8">
    <source>
        <dbReference type="HAMAP-Rule" id="MF_00316"/>
    </source>
</evidence>
<dbReference type="PANTHER" id="PTHR19136:SF81">
    <property type="entry name" value="MOLYBDENUM COFACTOR GUANYLYLTRANSFERASE"/>
    <property type="match status" value="1"/>
</dbReference>
<comment type="subcellular location">
    <subcellularLocation>
        <location evidence="8">Cytoplasm</location>
    </subcellularLocation>
</comment>
<reference evidence="10 11" key="2">
    <citation type="journal article" date="2016" name="Genome Announc.">
        <title>Complete Genome Sequences of Two Interactive Moderate Thermophiles, Paenibacillus napthalenovorans 32O-Y and Paenibacillus sp. 32O-W.</title>
        <authorList>
            <person name="Butler R.R.III."/>
            <person name="Wang J."/>
            <person name="Stark B.C."/>
            <person name="Pombert J.F."/>
        </authorList>
    </citation>
    <scope>NUCLEOTIDE SEQUENCE [LARGE SCALE GENOMIC DNA]</scope>
    <source>
        <strain evidence="10 11">32O-Y</strain>
    </source>
</reference>
<feature type="domain" description="MobA-like NTP transferase" evidence="9">
    <location>
        <begin position="13"/>
        <end position="174"/>
    </location>
</feature>
<dbReference type="GO" id="GO:0046872">
    <property type="term" value="F:metal ion binding"/>
    <property type="evidence" value="ECO:0007669"/>
    <property type="project" value="UniProtKB-KW"/>
</dbReference>
<dbReference type="EMBL" id="CP013652">
    <property type="protein sequence ID" value="ALS23808.1"/>
    <property type="molecule type" value="Genomic_DNA"/>
</dbReference>
<comment type="cofactor">
    <cofactor evidence="8">
        <name>Mg(2+)</name>
        <dbReference type="ChEBI" id="CHEBI:18420"/>
    </cofactor>
</comment>
<dbReference type="EC" id="2.7.7.77" evidence="8"/>
<dbReference type="GO" id="GO:0005737">
    <property type="term" value="C:cytoplasm"/>
    <property type="evidence" value="ECO:0007669"/>
    <property type="project" value="UniProtKB-SubCell"/>
</dbReference>
<gene>
    <name evidence="8" type="primary">mobA</name>
    <name evidence="10" type="ORF">IJ22_34470</name>
</gene>
<proteinExistence type="inferred from homology"/>
<dbReference type="RefSeq" id="WP_062409647.1">
    <property type="nucleotide sequence ID" value="NZ_CP013652.1"/>
</dbReference>
<keyword evidence="11" id="KW-1185">Reference proteome</keyword>
<evidence type="ECO:0000259" key="9">
    <source>
        <dbReference type="Pfam" id="PF12804"/>
    </source>
</evidence>
<evidence type="ECO:0000256" key="2">
    <source>
        <dbReference type="ARBA" id="ARBA00022679"/>
    </source>
</evidence>
<evidence type="ECO:0000256" key="1">
    <source>
        <dbReference type="ARBA" id="ARBA00022490"/>
    </source>
</evidence>
<feature type="binding site" evidence="8">
    <location>
        <begin position="16"/>
        <end position="18"/>
    </location>
    <ligand>
        <name>GTP</name>
        <dbReference type="ChEBI" id="CHEBI:37565"/>
    </ligand>
</feature>
<comment type="function">
    <text evidence="8">Transfers a GMP moiety from GTP to Mo-molybdopterin (Mo-MPT) cofactor (Moco or molybdenum cofactor) to form Mo-molybdopterin guanine dinucleotide (Mo-MGD) cofactor.</text>
</comment>
<keyword evidence="5 8" id="KW-0460">Magnesium</keyword>
<feature type="binding site" evidence="8">
    <location>
        <position position="109"/>
    </location>
    <ligand>
        <name>GTP</name>
        <dbReference type="ChEBI" id="CHEBI:37565"/>
    </ligand>
</feature>
<dbReference type="InterPro" id="IPR025877">
    <property type="entry name" value="MobA-like_NTP_Trfase"/>
</dbReference>
<dbReference type="OrthoDB" id="9788394at2"/>
<comment type="domain">
    <text evidence="8">The N-terminal domain determines nucleotide recognition and specific binding, while the C-terminal domain determines the specific binding to the target protein.</text>
</comment>
<feature type="binding site" evidence="8">
    <location>
        <position position="29"/>
    </location>
    <ligand>
        <name>GTP</name>
        <dbReference type="ChEBI" id="CHEBI:37565"/>
    </ligand>
</feature>
<dbReference type="CDD" id="cd02503">
    <property type="entry name" value="MobA"/>
    <property type="match status" value="1"/>
</dbReference>
<dbReference type="GO" id="GO:0061603">
    <property type="term" value="F:molybdenum cofactor guanylyltransferase activity"/>
    <property type="evidence" value="ECO:0007669"/>
    <property type="project" value="UniProtKB-EC"/>
</dbReference>
<dbReference type="AlphaFoldDB" id="A0A0U2M6Y5"/>
<evidence type="ECO:0000256" key="6">
    <source>
        <dbReference type="ARBA" id="ARBA00023134"/>
    </source>
</evidence>
<evidence type="ECO:0000256" key="5">
    <source>
        <dbReference type="ARBA" id="ARBA00022842"/>
    </source>
</evidence>
<dbReference type="Pfam" id="PF12804">
    <property type="entry name" value="NTP_transf_3"/>
    <property type="match status" value="1"/>
</dbReference>
<organism evidence="10 11">
    <name type="scientific">Paenibacillus naphthalenovorans</name>
    <dbReference type="NCBI Taxonomy" id="162209"/>
    <lineage>
        <taxon>Bacteria</taxon>
        <taxon>Bacillati</taxon>
        <taxon>Bacillota</taxon>
        <taxon>Bacilli</taxon>
        <taxon>Bacillales</taxon>
        <taxon>Paenibacillaceae</taxon>
        <taxon>Paenibacillus</taxon>
    </lineage>
</organism>
<dbReference type="GO" id="GO:0005525">
    <property type="term" value="F:GTP binding"/>
    <property type="evidence" value="ECO:0007669"/>
    <property type="project" value="UniProtKB-UniRule"/>
</dbReference>
<keyword evidence="1 8" id="KW-0963">Cytoplasm</keyword>
<sequence length="216" mass="24254">MQDRSPKETERSGIILAGGLNRRMGGDSKALLKYEGRTFLARQLTELGRVCSELILVTQEPERYEDELKPFAGAVRVIPDLQPGKGPLAGLQAAMTAVRNDELWVVGCDMPLVNARAAEAMSGLRKDTDSDAVIARLHERLHPLHGLYHRRCLQIVERLLAEEDYRMMRLLRELRVQEADASFFAELGIPTDFTGNINNPDEYNKLLGLGSGYFMR</sequence>
<keyword evidence="3 8" id="KW-0479">Metal-binding</keyword>
<evidence type="ECO:0000313" key="10">
    <source>
        <dbReference type="EMBL" id="ALS23808.1"/>
    </source>
</evidence>
<dbReference type="STRING" id="162209.IJ22_34470"/>
<dbReference type="PANTHER" id="PTHR19136">
    <property type="entry name" value="MOLYBDENUM COFACTOR GUANYLYLTRANSFERASE"/>
    <property type="match status" value="1"/>
</dbReference>